<name>A0A2W5PLZ0_9BACT</name>
<accession>A0A2W5PLZ0</accession>
<dbReference type="AlphaFoldDB" id="A0A2W5PLZ0"/>
<dbReference type="EMBL" id="QFQB01000146">
    <property type="protein sequence ID" value="PZQ43563.1"/>
    <property type="molecule type" value="Genomic_DNA"/>
</dbReference>
<organism evidence="1 2">
    <name type="scientific">Micavibrio aeruginosavorus</name>
    <dbReference type="NCBI Taxonomy" id="349221"/>
    <lineage>
        <taxon>Bacteria</taxon>
        <taxon>Pseudomonadati</taxon>
        <taxon>Bdellovibrionota</taxon>
        <taxon>Bdellovibrionia</taxon>
        <taxon>Bdellovibrionales</taxon>
        <taxon>Pseudobdellovibrionaceae</taxon>
        <taxon>Micavibrio</taxon>
    </lineage>
</organism>
<reference evidence="1 2" key="1">
    <citation type="submission" date="2017-08" db="EMBL/GenBank/DDBJ databases">
        <title>Infants hospitalized years apart are colonized by the same room-sourced microbial strains.</title>
        <authorList>
            <person name="Brooks B."/>
            <person name="Olm M.R."/>
            <person name="Firek B.A."/>
            <person name="Baker R."/>
            <person name="Thomas B.C."/>
            <person name="Morowitz M.J."/>
            <person name="Banfield J.F."/>
        </authorList>
    </citation>
    <scope>NUCLEOTIDE SEQUENCE [LARGE SCALE GENOMIC DNA]</scope>
    <source>
        <strain evidence="1">S2_005_002_R2_29</strain>
    </source>
</reference>
<sequence length="74" mass="8422">MRSARSIKEVDIENLMSASFGSPKGDELPQVAGLEDILVDVYSDMLNIPREYAAGRFHHQINVRGYEETKEFIH</sequence>
<evidence type="ECO:0000313" key="2">
    <source>
        <dbReference type="Proteomes" id="UP000249417"/>
    </source>
</evidence>
<gene>
    <name evidence="1" type="ORF">DI551_11915</name>
</gene>
<protein>
    <submittedName>
        <fullName evidence="1">Uncharacterized protein</fullName>
    </submittedName>
</protein>
<dbReference type="Proteomes" id="UP000249417">
    <property type="component" value="Unassembled WGS sequence"/>
</dbReference>
<comment type="caution">
    <text evidence="1">The sequence shown here is derived from an EMBL/GenBank/DDBJ whole genome shotgun (WGS) entry which is preliminary data.</text>
</comment>
<evidence type="ECO:0000313" key="1">
    <source>
        <dbReference type="EMBL" id="PZQ43563.1"/>
    </source>
</evidence>
<proteinExistence type="predicted"/>